<dbReference type="Proteomes" id="UP000230750">
    <property type="component" value="Unassembled WGS sequence"/>
</dbReference>
<comment type="caution">
    <text evidence="2">The sequence shown here is derived from an EMBL/GenBank/DDBJ whole genome shotgun (WGS) entry which is preliminary data.</text>
</comment>
<keyword evidence="1" id="KW-0175">Coiled coil</keyword>
<organism evidence="2 3">
    <name type="scientific">Stichopus japonicus</name>
    <name type="common">Sea cucumber</name>
    <dbReference type="NCBI Taxonomy" id="307972"/>
    <lineage>
        <taxon>Eukaryota</taxon>
        <taxon>Metazoa</taxon>
        <taxon>Echinodermata</taxon>
        <taxon>Eleutherozoa</taxon>
        <taxon>Echinozoa</taxon>
        <taxon>Holothuroidea</taxon>
        <taxon>Aspidochirotacea</taxon>
        <taxon>Aspidochirotida</taxon>
        <taxon>Stichopodidae</taxon>
        <taxon>Apostichopus</taxon>
    </lineage>
</organism>
<evidence type="ECO:0000256" key="1">
    <source>
        <dbReference type="SAM" id="Coils"/>
    </source>
</evidence>
<reference evidence="2 3" key="1">
    <citation type="journal article" date="2017" name="PLoS Biol.">
        <title>The sea cucumber genome provides insights into morphological evolution and visceral regeneration.</title>
        <authorList>
            <person name="Zhang X."/>
            <person name="Sun L."/>
            <person name="Yuan J."/>
            <person name="Sun Y."/>
            <person name="Gao Y."/>
            <person name="Zhang L."/>
            <person name="Li S."/>
            <person name="Dai H."/>
            <person name="Hamel J.F."/>
            <person name="Liu C."/>
            <person name="Yu Y."/>
            <person name="Liu S."/>
            <person name="Lin W."/>
            <person name="Guo K."/>
            <person name="Jin S."/>
            <person name="Xu P."/>
            <person name="Storey K.B."/>
            <person name="Huan P."/>
            <person name="Zhang T."/>
            <person name="Zhou Y."/>
            <person name="Zhang J."/>
            <person name="Lin C."/>
            <person name="Li X."/>
            <person name="Xing L."/>
            <person name="Huo D."/>
            <person name="Sun M."/>
            <person name="Wang L."/>
            <person name="Mercier A."/>
            <person name="Li F."/>
            <person name="Yang H."/>
            <person name="Xiang J."/>
        </authorList>
    </citation>
    <scope>NUCLEOTIDE SEQUENCE [LARGE SCALE GENOMIC DNA]</scope>
    <source>
        <strain evidence="2">Shaxun</strain>
        <tissue evidence="2">Muscle</tissue>
    </source>
</reference>
<accession>A0A2G8K013</accession>
<feature type="coiled-coil region" evidence="1">
    <location>
        <begin position="37"/>
        <end position="93"/>
    </location>
</feature>
<evidence type="ECO:0000313" key="2">
    <source>
        <dbReference type="EMBL" id="PIK41346.1"/>
    </source>
</evidence>
<protein>
    <submittedName>
        <fullName evidence="2">Uncharacterized protein</fullName>
    </submittedName>
</protein>
<proteinExistence type="predicted"/>
<dbReference type="EMBL" id="MRZV01001027">
    <property type="protein sequence ID" value="PIK41346.1"/>
    <property type="molecule type" value="Genomic_DNA"/>
</dbReference>
<dbReference type="OrthoDB" id="10637486at2759"/>
<gene>
    <name evidence="2" type="ORF">BSL78_21796</name>
</gene>
<sequence length="294" mass="33043">MSVDDEFEARGHQVKKVVMMKFAERKSNHSPATSQSRQKYQEICDEERKYIEQARNDLKEDQEVQKRQLSYKLENSEKEYEKLSTAVQTQRRENHENMDALSDHLDNIIKRYENAAATAASILTTKHDWTDVQCIPDICAALDLLTVEMRKDFPKLDSLSAITLNQLAPLSEGSRLDTPFEKLVSVIDVTEMKVNGWNINSLSGSPRQDVMVVTGEATAYNSHLCIVDITSNIRGKSTFSSQSFCACAIVPSCPSSQWQPLPTQVKSVSTTFVIGPTQRRISVTSSQNVHPVSV</sequence>
<name>A0A2G8K013_STIJA</name>
<evidence type="ECO:0000313" key="3">
    <source>
        <dbReference type="Proteomes" id="UP000230750"/>
    </source>
</evidence>
<dbReference type="AlphaFoldDB" id="A0A2G8K013"/>
<keyword evidence="3" id="KW-1185">Reference proteome</keyword>